<accession>A0A8H5DYR0</accession>
<evidence type="ECO:0000256" key="1">
    <source>
        <dbReference type="ARBA" id="ARBA00022443"/>
    </source>
</evidence>
<comment type="caution">
    <text evidence="7">The sequence shown here is derived from an EMBL/GenBank/DDBJ whole genome shotgun (WGS) entry which is preliminary data.</text>
</comment>
<dbReference type="EMBL" id="JABEVY010000244">
    <property type="protein sequence ID" value="KAF5240740.1"/>
    <property type="molecule type" value="Genomic_DNA"/>
</dbReference>
<feature type="domain" description="SH3" evidence="5">
    <location>
        <begin position="41"/>
        <end position="106"/>
    </location>
</feature>
<reference evidence="7 8" key="1">
    <citation type="journal article" date="2020" name="BMC Genomics">
        <title>Correction to: Identification and distribution of gene clusters required for synthesis of sphingolipid metabolism inhibitors in diverse species of the filamentous fungus Fusarium.</title>
        <authorList>
            <person name="Kim H.S."/>
            <person name="Lohmar J.M."/>
            <person name="Busman M."/>
            <person name="Brown D.W."/>
            <person name="Naumann T.A."/>
            <person name="Divon H.H."/>
            <person name="Lysoe E."/>
            <person name="Uhlig S."/>
            <person name="Proctor R.H."/>
        </authorList>
    </citation>
    <scope>NUCLEOTIDE SEQUENCE [LARGE SCALE GENOMIC DNA]</scope>
    <source>
        <strain evidence="7 8">NRRL 25214</strain>
    </source>
</reference>
<keyword evidence="1 3" id="KW-0728">SH3 domain</keyword>
<evidence type="ECO:0000259" key="6">
    <source>
        <dbReference type="PROSITE" id="PS50212"/>
    </source>
</evidence>
<evidence type="ECO:0000259" key="5">
    <source>
        <dbReference type="PROSITE" id="PS50002"/>
    </source>
</evidence>
<dbReference type="InterPro" id="IPR023578">
    <property type="entry name" value="Ras_GEF_dom_sf"/>
</dbReference>
<evidence type="ECO:0008006" key="9">
    <source>
        <dbReference type="Google" id="ProtNLM"/>
    </source>
</evidence>
<evidence type="ECO:0000256" key="3">
    <source>
        <dbReference type="PROSITE-ProRule" id="PRU00192"/>
    </source>
</evidence>
<dbReference type="PROSITE" id="PS50002">
    <property type="entry name" value="SH3"/>
    <property type="match status" value="1"/>
</dbReference>
<protein>
    <recommendedName>
        <fullName evidence="9">SH3 domain-containing protein</fullName>
    </recommendedName>
</protein>
<feature type="region of interest" description="Disordered" evidence="4">
    <location>
        <begin position="304"/>
        <end position="343"/>
    </location>
</feature>
<evidence type="ECO:0000313" key="7">
    <source>
        <dbReference type="EMBL" id="KAF5240740.1"/>
    </source>
</evidence>
<name>A0A8H5DYR0_9HYPO</name>
<keyword evidence="2" id="KW-0344">Guanine-nucleotide releasing factor</keyword>
<gene>
    <name evidence="7" type="ORF">FANTH_9409</name>
</gene>
<dbReference type="SUPFAM" id="SSF50044">
    <property type="entry name" value="SH3-domain"/>
    <property type="match status" value="1"/>
</dbReference>
<evidence type="ECO:0000256" key="2">
    <source>
        <dbReference type="PROSITE-ProRule" id="PRU00135"/>
    </source>
</evidence>
<dbReference type="GO" id="GO:0005085">
    <property type="term" value="F:guanyl-nucleotide exchange factor activity"/>
    <property type="evidence" value="ECO:0007669"/>
    <property type="project" value="UniProtKB-KW"/>
</dbReference>
<dbReference type="InterPro" id="IPR000651">
    <property type="entry name" value="Ras-like_Gua-exchang_fac_N"/>
</dbReference>
<dbReference type="Pfam" id="PF00618">
    <property type="entry name" value="RasGEF_N"/>
    <property type="match status" value="1"/>
</dbReference>
<dbReference type="CDD" id="cd00174">
    <property type="entry name" value="SH3"/>
    <property type="match status" value="1"/>
</dbReference>
<dbReference type="Proteomes" id="UP000573603">
    <property type="component" value="Unassembled WGS sequence"/>
</dbReference>
<keyword evidence="8" id="KW-1185">Reference proteome</keyword>
<proteinExistence type="predicted"/>
<sequence length="444" mass="49982">MTTWLTGTAGSYGQLDLHETSKHISSPKKISAWPPPATALPMSFFVRTIYPYDPPAPASAEGILRFDEGELALIHHVEPSGWAECSLLKCGSIGWIPLNYCNVFDPRPMRPLLKAVIKFTGALRLASDVSVISYVKGGDIDAIVHGVFNIMILGYRLNVNYPQIGAWEVLSPIAMCVHDRVLVLRRHLGAKRERTASQGKKDTINKIDLVSAALEIVLKVDTFLATIQELHESHARRSLINTESPSTVQNGSKTSPLIAAVDASDEEPDSPLSKGLGKHMHTAYLAPTSSHGFTEHKLLLETQKREEHHDDLRDSDSKAQLEQHPMHRPDNIPPQPPGHHLTLTPDQWFSGRAQRTRCSLQALIEFLTNCDSQSVREQFVASFFKTWELLWTTEELLNALTKRFSDAPDEQPQQRKRIRFLVCYSLRVWLESFCLHILLWLEQL</sequence>
<dbReference type="Gene3D" id="1.20.870.10">
    <property type="entry name" value="Son of sevenless (SoS) protein Chain: S domain 1"/>
    <property type="match status" value="1"/>
</dbReference>
<organism evidence="7 8">
    <name type="scientific">Fusarium anthophilum</name>
    <dbReference type="NCBI Taxonomy" id="48485"/>
    <lineage>
        <taxon>Eukaryota</taxon>
        <taxon>Fungi</taxon>
        <taxon>Dikarya</taxon>
        <taxon>Ascomycota</taxon>
        <taxon>Pezizomycotina</taxon>
        <taxon>Sordariomycetes</taxon>
        <taxon>Hypocreomycetidae</taxon>
        <taxon>Hypocreales</taxon>
        <taxon>Nectriaceae</taxon>
        <taxon>Fusarium</taxon>
        <taxon>Fusarium fujikuroi species complex</taxon>
    </lineage>
</organism>
<dbReference type="SMART" id="SM00326">
    <property type="entry name" value="SH3"/>
    <property type="match status" value="1"/>
</dbReference>
<feature type="domain" description="N-terminal Ras-GEF" evidence="6">
    <location>
        <begin position="351"/>
        <end position="444"/>
    </location>
</feature>
<dbReference type="AlphaFoldDB" id="A0A8H5DYR0"/>
<dbReference type="InterPro" id="IPR001452">
    <property type="entry name" value="SH3_domain"/>
</dbReference>
<dbReference type="SUPFAM" id="SSF48366">
    <property type="entry name" value="Ras GEF"/>
    <property type="match status" value="1"/>
</dbReference>
<evidence type="ECO:0000256" key="4">
    <source>
        <dbReference type="SAM" id="MobiDB-lite"/>
    </source>
</evidence>
<evidence type="ECO:0000313" key="8">
    <source>
        <dbReference type="Proteomes" id="UP000573603"/>
    </source>
</evidence>
<dbReference type="PROSITE" id="PS50212">
    <property type="entry name" value="RASGEF_NTER"/>
    <property type="match status" value="1"/>
</dbReference>
<dbReference type="InterPro" id="IPR036028">
    <property type="entry name" value="SH3-like_dom_sf"/>
</dbReference>
<feature type="compositionally biased region" description="Basic and acidic residues" evidence="4">
    <location>
        <begin position="304"/>
        <end position="330"/>
    </location>
</feature>
<dbReference type="Gene3D" id="2.30.30.40">
    <property type="entry name" value="SH3 Domains"/>
    <property type="match status" value="1"/>
</dbReference>